<dbReference type="Pfam" id="PF00397">
    <property type="entry name" value="WW"/>
    <property type="match status" value="1"/>
</dbReference>
<evidence type="ECO:0000256" key="3">
    <source>
        <dbReference type="ARBA" id="ARBA00022490"/>
    </source>
</evidence>
<dbReference type="InterPro" id="IPR001478">
    <property type="entry name" value="PDZ"/>
</dbReference>
<feature type="region of interest" description="Disordered" evidence="6">
    <location>
        <begin position="760"/>
        <end position="782"/>
    </location>
</feature>
<dbReference type="InterPro" id="IPR001202">
    <property type="entry name" value="WW_dom"/>
</dbReference>
<keyword evidence="3" id="KW-0963">Cytoplasm</keyword>
<name>A0A8T1W0N6_9STRA</name>
<feature type="region of interest" description="Disordered" evidence="6">
    <location>
        <begin position="1"/>
        <end position="78"/>
    </location>
</feature>
<dbReference type="PROSITE" id="PS50020">
    <property type="entry name" value="WW_DOMAIN_2"/>
    <property type="match status" value="1"/>
</dbReference>
<feature type="compositionally biased region" description="Low complexity" evidence="6">
    <location>
        <begin position="721"/>
        <end position="732"/>
    </location>
</feature>
<feature type="compositionally biased region" description="Low complexity" evidence="6">
    <location>
        <begin position="22"/>
        <end position="31"/>
    </location>
</feature>
<dbReference type="SMART" id="SM00228">
    <property type="entry name" value="PDZ"/>
    <property type="match status" value="1"/>
</dbReference>
<evidence type="ECO:0000259" key="7">
    <source>
        <dbReference type="PROSITE" id="PS50020"/>
    </source>
</evidence>
<evidence type="ECO:0000259" key="8">
    <source>
        <dbReference type="PROSITE" id="PS50106"/>
    </source>
</evidence>
<reference evidence="9" key="1">
    <citation type="submission" date="2021-02" db="EMBL/GenBank/DDBJ databases">
        <authorList>
            <person name="Palmer J.M."/>
        </authorList>
    </citation>
    <scope>NUCLEOTIDE SEQUENCE</scope>
    <source>
        <strain evidence="9">SCRP734</strain>
    </source>
</reference>
<dbReference type="AlphaFoldDB" id="A0A8T1W0N6"/>
<dbReference type="PANTHER" id="PTHR17616">
    <property type="entry name" value="YES-ASSOCIATED PROTEIN YAP1 FAMILY MEMBER"/>
    <property type="match status" value="1"/>
</dbReference>
<dbReference type="GO" id="GO:0005737">
    <property type="term" value="C:cytoplasm"/>
    <property type="evidence" value="ECO:0007669"/>
    <property type="project" value="UniProtKB-SubCell"/>
</dbReference>
<evidence type="ECO:0000256" key="5">
    <source>
        <dbReference type="SAM" id="Coils"/>
    </source>
</evidence>
<keyword evidence="4" id="KW-0539">Nucleus</keyword>
<feature type="domain" description="WW" evidence="7">
    <location>
        <begin position="532"/>
        <end position="565"/>
    </location>
</feature>
<feature type="region of interest" description="Disordered" evidence="6">
    <location>
        <begin position="164"/>
        <end position="190"/>
    </location>
</feature>
<feature type="region of interest" description="Disordered" evidence="6">
    <location>
        <begin position="709"/>
        <end position="732"/>
    </location>
</feature>
<dbReference type="Proteomes" id="UP000694044">
    <property type="component" value="Unassembled WGS sequence"/>
</dbReference>
<feature type="compositionally biased region" description="Pro residues" evidence="6">
    <location>
        <begin position="171"/>
        <end position="183"/>
    </location>
</feature>
<dbReference type="GO" id="GO:0045944">
    <property type="term" value="P:positive regulation of transcription by RNA polymerase II"/>
    <property type="evidence" value="ECO:0007669"/>
    <property type="project" value="TreeGrafter"/>
</dbReference>
<proteinExistence type="predicted"/>
<dbReference type="CDD" id="cd00201">
    <property type="entry name" value="WW"/>
    <property type="match status" value="1"/>
</dbReference>
<evidence type="ECO:0008006" key="11">
    <source>
        <dbReference type="Google" id="ProtNLM"/>
    </source>
</evidence>
<feature type="domain" description="PDZ" evidence="8">
    <location>
        <begin position="624"/>
        <end position="706"/>
    </location>
</feature>
<keyword evidence="5" id="KW-0175">Coiled coil</keyword>
<evidence type="ECO:0000313" key="10">
    <source>
        <dbReference type="Proteomes" id="UP000694044"/>
    </source>
</evidence>
<protein>
    <recommendedName>
        <fullName evidence="11">WW domain-containing protein</fullName>
    </recommendedName>
</protein>
<evidence type="ECO:0000256" key="1">
    <source>
        <dbReference type="ARBA" id="ARBA00004123"/>
    </source>
</evidence>
<dbReference type="SMART" id="SM00456">
    <property type="entry name" value="WW"/>
    <property type="match status" value="1"/>
</dbReference>
<feature type="coiled-coil region" evidence="5">
    <location>
        <begin position="306"/>
        <end position="389"/>
    </location>
</feature>
<dbReference type="PROSITE" id="PS01159">
    <property type="entry name" value="WW_DOMAIN_1"/>
    <property type="match status" value="1"/>
</dbReference>
<organism evidence="9 10">
    <name type="scientific">Phytophthora pseudosyringae</name>
    <dbReference type="NCBI Taxonomy" id="221518"/>
    <lineage>
        <taxon>Eukaryota</taxon>
        <taxon>Sar</taxon>
        <taxon>Stramenopiles</taxon>
        <taxon>Oomycota</taxon>
        <taxon>Peronosporomycetes</taxon>
        <taxon>Peronosporales</taxon>
        <taxon>Peronosporaceae</taxon>
        <taxon>Phytophthora</taxon>
    </lineage>
</organism>
<keyword evidence="10" id="KW-1185">Reference proteome</keyword>
<feature type="compositionally biased region" description="Low complexity" evidence="6">
    <location>
        <begin position="762"/>
        <end position="777"/>
    </location>
</feature>
<dbReference type="GO" id="GO:0005634">
    <property type="term" value="C:nucleus"/>
    <property type="evidence" value="ECO:0007669"/>
    <property type="project" value="UniProtKB-SubCell"/>
</dbReference>
<accession>A0A8T1W0N6</accession>
<dbReference type="InterPro" id="IPR051583">
    <property type="entry name" value="YAP1"/>
</dbReference>
<dbReference type="EMBL" id="JAGDFM010000085">
    <property type="protein sequence ID" value="KAG7387157.1"/>
    <property type="molecule type" value="Genomic_DNA"/>
</dbReference>
<evidence type="ECO:0000313" key="9">
    <source>
        <dbReference type="EMBL" id="KAG7387157.1"/>
    </source>
</evidence>
<comment type="subcellular location">
    <subcellularLocation>
        <location evidence="2">Cytoplasm</location>
    </subcellularLocation>
    <subcellularLocation>
        <location evidence="1">Nucleus</location>
    </subcellularLocation>
</comment>
<evidence type="ECO:0000256" key="6">
    <source>
        <dbReference type="SAM" id="MobiDB-lite"/>
    </source>
</evidence>
<evidence type="ECO:0000256" key="2">
    <source>
        <dbReference type="ARBA" id="ARBA00004496"/>
    </source>
</evidence>
<evidence type="ECO:0000256" key="4">
    <source>
        <dbReference type="ARBA" id="ARBA00023242"/>
    </source>
</evidence>
<dbReference type="OrthoDB" id="2020426at2759"/>
<sequence length="812" mass="87132">MERFVASAPLPQGHPSYPPSVSPLSMSSPASVTPTEQPPIPFSAIQSCSDADEGDDAGGSDSDLIPPPESDSNLSIPHSDILSERQLIARGRVLLQAYQSQKKQWLQSGGYDSSQAQEVQVPDSPDSTVNIFHPMMDSNGEYSTLGYSSPTKRAVAAADGPSIDTKLEEFSPPPPPPRSPPPGSIVSGLSNFSIGPLPTSELRMNQPLSGNRSEKGWTDFMQLLKTNGRMMDTVDTELAGIWSELVSADEHARGPQTSVNKLSEAVTLLLQQKREVEIAIAKLAEVLGSRVFLAGKMSDDAVQFVNNQLRLELEASQALVDKVRAESISHKREESGAVNGTGRSEEIANLLRQQLQDNKEQLQASQAAVAKLKDQLAHQKKAAAGKQAQFERALAIKLREIDALCSDIDLPAGYERIKTTEGVACYRRKGGAGANTLEDPRVPVAIEQRSAAASTAISVDKETIPGSIEMASPSTMHHPRGVSAIARDYAAPDNVLRRSFSTPHILHDSNAFEDIHVPPDDGRKHTIEDFSTPLPAGWEMRVTASGAVFFFNKYTTTTTWTDPRLLGTASTSPSAVNVFSQQKPIVRNSSATASESGQSRSNSTAVHADALQSVLGEEDDGVKYLDVVFEENGPIGIHFQANVPDAGATVRNLLQDMAAAKKNVMEPFDELVAVNKNAVDSAPFRHVMLLLQGGLRPLTLTFKRDLNRPRLPTPPLVAAPSSGGDSSSLSGSDVLSVTHLDEEVLIDEGTVVDLEQLRVPVASSQSQPPSNSAATASGGDEDEDMNVADVIITNIFSLFWKPPETTGEVQTV</sequence>
<dbReference type="GO" id="GO:0003713">
    <property type="term" value="F:transcription coactivator activity"/>
    <property type="evidence" value="ECO:0007669"/>
    <property type="project" value="TreeGrafter"/>
</dbReference>
<dbReference type="GO" id="GO:0035329">
    <property type="term" value="P:hippo signaling"/>
    <property type="evidence" value="ECO:0007669"/>
    <property type="project" value="TreeGrafter"/>
</dbReference>
<dbReference type="PROSITE" id="PS50106">
    <property type="entry name" value="PDZ"/>
    <property type="match status" value="1"/>
</dbReference>
<gene>
    <name evidence="9" type="ORF">PHYPSEUDO_014677</name>
</gene>
<dbReference type="PANTHER" id="PTHR17616:SF8">
    <property type="entry name" value="TRANSCRIPTIONAL COACTIVATOR YORKIE"/>
    <property type="match status" value="1"/>
</dbReference>
<comment type="caution">
    <text evidence="9">The sequence shown here is derived from an EMBL/GenBank/DDBJ whole genome shotgun (WGS) entry which is preliminary data.</text>
</comment>